<accession>A0ABR7QAI1</accession>
<sequence length="83" mass="9121">MKKQNFQKKLVFRTTTISNVTNLNRIRGGVGGVAVRFTDNPCIISDVETCKTVTQEPIKLTEALYCTHTIGNGQDGNGNPCTY</sequence>
<dbReference type="RefSeq" id="WP_187562605.1">
    <property type="nucleotide sequence ID" value="NZ_JACGWS010000007.1"/>
</dbReference>
<dbReference type="EMBL" id="JACGWS010000007">
    <property type="protein sequence ID" value="MBC8755555.1"/>
    <property type="molecule type" value="Genomic_DNA"/>
</dbReference>
<gene>
    <name evidence="1" type="ORF">H2O64_12835</name>
</gene>
<evidence type="ECO:0000313" key="1">
    <source>
        <dbReference type="EMBL" id="MBC8755555.1"/>
    </source>
</evidence>
<evidence type="ECO:0000313" key="2">
    <source>
        <dbReference type="Proteomes" id="UP000619238"/>
    </source>
</evidence>
<keyword evidence="2" id="KW-1185">Reference proteome</keyword>
<name>A0ABR7QAI1_9FLAO</name>
<reference evidence="1 2" key="1">
    <citation type="submission" date="2020-07" db="EMBL/GenBank/DDBJ databases">
        <title>Description of Kordia aestuariivivens sp. nov., isolated from a tidal flat.</title>
        <authorList>
            <person name="Park S."/>
            <person name="Yoon J.-H."/>
        </authorList>
    </citation>
    <scope>NUCLEOTIDE SEQUENCE [LARGE SCALE GENOMIC DNA]</scope>
    <source>
        <strain evidence="1 2">YSTF-M3</strain>
    </source>
</reference>
<protein>
    <submittedName>
        <fullName evidence="1">Uncharacterized protein</fullName>
    </submittedName>
</protein>
<organism evidence="1 2">
    <name type="scientific">Kordia aestuariivivens</name>
    <dbReference type="NCBI Taxonomy" id="2759037"/>
    <lineage>
        <taxon>Bacteria</taxon>
        <taxon>Pseudomonadati</taxon>
        <taxon>Bacteroidota</taxon>
        <taxon>Flavobacteriia</taxon>
        <taxon>Flavobacteriales</taxon>
        <taxon>Flavobacteriaceae</taxon>
        <taxon>Kordia</taxon>
    </lineage>
</organism>
<comment type="caution">
    <text evidence="1">The sequence shown here is derived from an EMBL/GenBank/DDBJ whole genome shotgun (WGS) entry which is preliminary data.</text>
</comment>
<dbReference type="Proteomes" id="UP000619238">
    <property type="component" value="Unassembled WGS sequence"/>
</dbReference>
<proteinExistence type="predicted"/>